<dbReference type="GO" id="GO:0008236">
    <property type="term" value="F:serine-type peptidase activity"/>
    <property type="evidence" value="ECO:0007669"/>
    <property type="project" value="UniProtKB-KW"/>
</dbReference>
<dbReference type="SUPFAM" id="SSF50494">
    <property type="entry name" value="Trypsin-like serine proteases"/>
    <property type="match status" value="1"/>
</dbReference>
<dbReference type="Gene3D" id="2.40.10.10">
    <property type="entry name" value="Trypsin-like serine proteases"/>
    <property type="match status" value="2"/>
</dbReference>
<evidence type="ECO:0000313" key="8">
    <source>
        <dbReference type="EMBL" id="ACY21757.1"/>
    </source>
</evidence>
<gene>
    <name evidence="8" type="ordered locus">Gbro_2516</name>
</gene>
<dbReference type="InterPro" id="IPR009003">
    <property type="entry name" value="Peptidase_S1_PA"/>
</dbReference>
<evidence type="ECO:0000256" key="2">
    <source>
        <dbReference type="ARBA" id="ARBA00022670"/>
    </source>
</evidence>
<feature type="active site" description="Charge relay system" evidence="6">
    <location>
        <position position="200"/>
    </location>
</feature>
<keyword evidence="3" id="KW-0732">Signal</keyword>
<evidence type="ECO:0000313" key="9">
    <source>
        <dbReference type="Proteomes" id="UP000001219"/>
    </source>
</evidence>
<dbReference type="AlphaFoldDB" id="D0LEN3"/>
<reference evidence="8 9" key="2">
    <citation type="journal article" date="2010" name="Stand. Genomic Sci.">
        <title>Complete genome sequence of Gordonia bronchialis type strain (3410).</title>
        <authorList>
            <person name="Ivanova N."/>
            <person name="Sikorski J."/>
            <person name="Jando M."/>
            <person name="Lapidus A."/>
            <person name="Nolan M."/>
            <person name="Lucas S."/>
            <person name="Del Rio T.G."/>
            <person name="Tice H."/>
            <person name="Copeland A."/>
            <person name="Cheng J.F."/>
            <person name="Chen F."/>
            <person name="Bruce D."/>
            <person name="Goodwin L."/>
            <person name="Pitluck S."/>
            <person name="Mavromatis K."/>
            <person name="Ovchinnikova G."/>
            <person name="Pati A."/>
            <person name="Chen A."/>
            <person name="Palaniappan K."/>
            <person name="Land M."/>
            <person name="Hauser L."/>
            <person name="Chang Y.J."/>
            <person name="Jeffries C.D."/>
            <person name="Chain P."/>
            <person name="Saunders E."/>
            <person name="Han C."/>
            <person name="Detter J.C."/>
            <person name="Brettin T."/>
            <person name="Rohde M."/>
            <person name="Goker M."/>
            <person name="Bristow J."/>
            <person name="Eisen J.A."/>
            <person name="Markowitz V."/>
            <person name="Hugenholtz P."/>
            <person name="Klenk H.P."/>
            <person name="Kyrpides N.C."/>
        </authorList>
    </citation>
    <scope>NUCLEOTIDE SEQUENCE [LARGE SCALE GENOMIC DNA]</scope>
    <source>
        <strain evidence="9">ATCC 25592 / DSM 43247 / BCRC 13721 / JCM 3198 / KCTC 3076 / NBRC 16047 / NCTC 10667</strain>
    </source>
</reference>
<evidence type="ECO:0000256" key="3">
    <source>
        <dbReference type="ARBA" id="ARBA00022729"/>
    </source>
</evidence>
<evidence type="ECO:0000256" key="4">
    <source>
        <dbReference type="ARBA" id="ARBA00022801"/>
    </source>
</evidence>
<dbReference type="PANTHER" id="PTHR36234">
    <property type="entry name" value="LYSYL ENDOPEPTIDASE"/>
    <property type="match status" value="1"/>
</dbReference>
<keyword evidence="2 7" id="KW-0645">Protease</keyword>
<dbReference type="KEGG" id="gbr:Gbro_2516"/>
<dbReference type="InterPro" id="IPR043504">
    <property type="entry name" value="Peptidase_S1_PA_chymotrypsin"/>
</dbReference>
<evidence type="ECO:0000256" key="5">
    <source>
        <dbReference type="ARBA" id="ARBA00022825"/>
    </source>
</evidence>
<name>D0LEN3_GORB4</name>
<dbReference type="OrthoDB" id="104542at2"/>
<feature type="active site" description="Charge relay system" evidence="6">
    <location>
        <position position="275"/>
    </location>
</feature>
<dbReference type="RefSeq" id="WP_012834312.1">
    <property type="nucleotide sequence ID" value="NC_013441.1"/>
</dbReference>
<dbReference type="PRINTS" id="PR00839">
    <property type="entry name" value="V8PROTEASE"/>
</dbReference>
<feature type="active site" description="Charge relay system" evidence="6">
    <location>
        <position position="156"/>
    </location>
</feature>
<dbReference type="eggNOG" id="COG3591">
    <property type="taxonomic scope" value="Bacteria"/>
</dbReference>
<dbReference type="STRING" id="526226.Gbro_2516"/>
<accession>D0LEN3</accession>
<dbReference type="Proteomes" id="UP000001219">
    <property type="component" value="Chromosome"/>
</dbReference>
<dbReference type="HOGENOM" id="CLU_686559_0_0_11"/>
<evidence type="ECO:0000256" key="1">
    <source>
        <dbReference type="ARBA" id="ARBA00008764"/>
    </source>
</evidence>
<dbReference type="GO" id="GO:0006508">
    <property type="term" value="P:proteolysis"/>
    <property type="evidence" value="ECO:0007669"/>
    <property type="project" value="UniProtKB-KW"/>
</dbReference>
<proteinExistence type="inferred from homology"/>
<evidence type="ECO:0000256" key="6">
    <source>
        <dbReference type="PIRSR" id="PIRSR608256-1"/>
    </source>
</evidence>
<protein>
    <recommendedName>
        <fullName evidence="7">Serine protease</fullName>
        <ecNumber evidence="7">3.4.21.-</ecNumber>
    </recommendedName>
</protein>
<dbReference type="EC" id="3.4.21.-" evidence="7"/>
<organism evidence="8 9">
    <name type="scientific">Gordonia bronchialis (strain ATCC 25592 / DSM 43247 / BCRC 13721 / JCM 3198 / KCTC 3076 / NBRC 16047 / NCTC 10667)</name>
    <name type="common">Rhodococcus bronchialis</name>
    <dbReference type="NCBI Taxonomy" id="526226"/>
    <lineage>
        <taxon>Bacteria</taxon>
        <taxon>Bacillati</taxon>
        <taxon>Actinomycetota</taxon>
        <taxon>Actinomycetes</taxon>
        <taxon>Mycobacteriales</taxon>
        <taxon>Gordoniaceae</taxon>
        <taxon>Gordonia</taxon>
    </lineage>
</organism>
<keyword evidence="5 7" id="KW-0720">Serine protease</keyword>
<comment type="similarity">
    <text evidence="1 7">Belongs to the peptidase S1B family.</text>
</comment>
<evidence type="ECO:0000256" key="7">
    <source>
        <dbReference type="RuleBase" id="RU004296"/>
    </source>
</evidence>
<dbReference type="PANTHER" id="PTHR36234:SF5">
    <property type="entry name" value="LYSYL ENDOPEPTIDASE"/>
    <property type="match status" value="1"/>
</dbReference>
<keyword evidence="4 7" id="KW-0378">Hydrolase</keyword>
<reference evidence="9" key="1">
    <citation type="submission" date="2009-10" db="EMBL/GenBank/DDBJ databases">
        <title>The complete chromosome of Gordonia bronchialis DSM 43247.</title>
        <authorList>
            <consortium name="US DOE Joint Genome Institute (JGI-PGF)"/>
            <person name="Lucas S."/>
            <person name="Copeland A."/>
            <person name="Lapidus A."/>
            <person name="Glavina del Rio T."/>
            <person name="Dalin E."/>
            <person name="Tice H."/>
            <person name="Bruce D."/>
            <person name="Goodwin L."/>
            <person name="Pitluck S."/>
            <person name="Kyrpides N."/>
            <person name="Mavromatis K."/>
            <person name="Ivanova N."/>
            <person name="Ovchinnikova G."/>
            <person name="Saunders E."/>
            <person name="Brettin T."/>
            <person name="Detter J.C."/>
            <person name="Han C."/>
            <person name="Larimer F."/>
            <person name="Land M."/>
            <person name="Hauser L."/>
            <person name="Markowitz V."/>
            <person name="Cheng J.-F."/>
            <person name="Hugenholtz P."/>
            <person name="Woyke T."/>
            <person name="Wu D."/>
            <person name="Jando M."/>
            <person name="Schneider S."/>
            <person name="Goeker M."/>
            <person name="Klenk H.-P."/>
            <person name="Eisen J.A."/>
        </authorList>
    </citation>
    <scope>NUCLEOTIDE SEQUENCE [LARGE SCALE GENOMIC DNA]</scope>
    <source>
        <strain evidence="9">ATCC 25592 / DSM 43247 / BCRC 13721 / JCM 3198 / KCTC 3076 / NBRC 16047 / NCTC 10667</strain>
    </source>
</reference>
<dbReference type="Pfam" id="PF13365">
    <property type="entry name" value="Trypsin_2"/>
    <property type="match status" value="1"/>
</dbReference>
<dbReference type="EMBL" id="CP001802">
    <property type="protein sequence ID" value="ACY21757.1"/>
    <property type="molecule type" value="Genomic_DNA"/>
</dbReference>
<keyword evidence="9" id="KW-1185">Reference proteome</keyword>
<sequence length="401" mass="43211">MTIIALAGELEPEGEDRAQQRAAQARVAERAAARNATESVLGFEGGVAAANTPERVARRLDRLSRYYLDGSTDGVDAAAPVDSHRVLARAGALTGENESAGRAVEAIINTSDFIGVRYLDAGVAAARSVGRINISHGRGYGTGFLVSPTLLLTNHHVLPTADKAHTSTVEFDYQDDVDGSPRPVRAFELDPDTFYVGDRDLDFALTAVKGTPEQLQPFGFRSLTEAQGTVVIGEFTTIVQHPRGDKKMIALRENTLVDILDRYLHYCADTEPGSSGSPVFNDQWEVVALHHASVPAPDHAEFGGIVNEGIRISQIIAMLRARTLSVRERELLTPLIGPASRTAMAVPTTPDFEDAEIESGATELADTPETDLRNRRCPVTVTVTIDTAAQPMSSEQKVTEQ</sequence>
<dbReference type="InterPro" id="IPR008256">
    <property type="entry name" value="Peptidase_S1B"/>
</dbReference>